<protein>
    <submittedName>
        <fullName evidence="2">Uncharacterized protein</fullName>
    </submittedName>
</protein>
<accession>A0A8T0PZT2</accession>
<comment type="caution">
    <text evidence="2">The sequence shown here is derived from an EMBL/GenBank/DDBJ whole genome shotgun (WGS) entry which is preliminary data.</text>
</comment>
<dbReference type="OrthoDB" id="5599468at2759"/>
<dbReference type="EMBL" id="CM029050">
    <property type="protein sequence ID" value="KAG2568117.1"/>
    <property type="molecule type" value="Genomic_DNA"/>
</dbReference>
<name>A0A8T0PZT2_PANVG</name>
<evidence type="ECO:0000256" key="1">
    <source>
        <dbReference type="SAM" id="MobiDB-lite"/>
    </source>
</evidence>
<gene>
    <name evidence="2" type="ORF">PVAP13_7NG292724</name>
</gene>
<sequence length="86" mass="9043">MEEEGEEATPPAAALGKAEAEPVAVPPPDPFAQLDVTRKITSIALSSRLGCALPVVHRAMVASLAANIRQMHGKSKRGLMIDDGRV</sequence>
<dbReference type="AlphaFoldDB" id="A0A8T0PZT2"/>
<feature type="region of interest" description="Disordered" evidence="1">
    <location>
        <begin position="1"/>
        <end position="30"/>
    </location>
</feature>
<evidence type="ECO:0000313" key="2">
    <source>
        <dbReference type="EMBL" id="KAG2568117.1"/>
    </source>
</evidence>
<keyword evidence="3" id="KW-1185">Reference proteome</keyword>
<reference evidence="2" key="1">
    <citation type="submission" date="2020-05" db="EMBL/GenBank/DDBJ databases">
        <title>WGS assembly of Panicum virgatum.</title>
        <authorList>
            <person name="Lovell J.T."/>
            <person name="Jenkins J."/>
            <person name="Shu S."/>
            <person name="Juenger T.E."/>
            <person name="Schmutz J."/>
        </authorList>
    </citation>
    <scope>NUCLEOTIDE SEQUENCE</scope>
    <source>
        <strain evidence="2">AP13</strain>
    </source>
</reference>
<proteinExistence type="predicted"/>
<organism evidence="2 3">
    <name type="scientific">Panicum virgatum</name>
    <name type="common">Blackwell switchgrass</name>
    <dbReference type="NCBI Taxonomy" id="38727"/>
    <lineage>
        <taxon>Eukaryota</taxon>
        <taxon>Viridiplantae</taxon>
        <taxon>Streptophyta</taxon>
        <taxon>Embryophyta</taxon>
        <taxon>Tracheophyta</taxon>
        <taxon>Spermatophyta</taxon>
        <taxon>Magnoliopsida</taxon>
        <taxon>Liliopsida</taxon>
        <taxon>Poales</taxon>
        <taxon>Poaceae</taxon>
        <taxon>PACMAD clade</taxon>
        <taxon>Panicoideae</taxon>
        <taxon>Panicodae</taxon>
        <taxon>Paniceae</taxon>
        <taxon>Panicinae</taxon>
        <taxon>Panicum</taxon>
        <taxon>Panicum sect. Hiantes</taxon>
    </lineage>
</organism>
<dbReference type="Proteomes" id="UP000823388">
    <property type="component" value="Chromosome 7N"/>
</dbReference>
<evidence type="ECO:0000313" key="3">
    <source>
        <dbReference type="Proteomes" id="UP000823388"/>
    </source>
</evidence>